<dbReference type="Gene3D" id="1.10.1520.10">
    <property type="entry name" value="Ribonuclease III domain"/>
    <property type="match status" value="1"/>
</dbReference>
<keyword evidence="1" id="KW-0540">Nuclease</keyword>
<dbReference type="EC" id="3.1.26.-" evidence="5"/>
<dbReference type="GO" id="GO:0004525">
    <property type="term" value="F:ribonuclease III activity"/>
    <property type="evidence" value="ECO:0007669"/>
    <property type="project" value="InterPro"/>
</dbReference>
<dbReference type="PANTHER" id="PTHR34276">
    <property type="entry name" value="MINI-RIBONUCLEASE 3"/>
    <property type="match status" value="1"/>
</dbReference>
<accession>A0A645FZX9</accession>
<name>A0A645FZX9_9ZZZZ</name>
<dbReference type="AlphaFoldDB" id="A0A645FZX9"/>
<evidence type="ECO:0000256" key="1">
    <source>
        <dbReference type="ARBA" id="ARBA00022722"/>
    </source>
</evidence>
<dbReference type="Pfam" id="PF00636">
    <property type="entry name" value="Ribonuclease_3"/>
    <property type="match status" value="1"/>
</dbReference>
<dbReference type="PIRSF" id="PIRSF005520">
    <property type="entry name" value="UCP005520"/>
    <property type="match status" value="1"/>
</dbReference>
<evidence type="ECO:0000259" key="4">
    <source>
        <dbReference type="Pfam" id="PF00636"/>
    </source>
</evidence>
<dbReference type="SUPFAM" id="SSF69065">
    <property type="entry name" value="RNase III domain-like"/>
    <property type="match status" value="1"/>
</dbReference>
<feature type="domain" description="RNase III" evidence="4">
    <location>
        <begin position="1"/>
        <end position="92"/>
    </location>
</feature>
<organism evidence="5">
    <name type="scientific">bioreactor metagenome</name>
    <dbReference type="NCBI Taxonomy" id="1076179"/>
    <lineage>
        <taxon>unclassified sequences</taxon>
        <taxon>metagenomes</taxon>
        <taxon>ecological metagenomes</taxon>
    </lineage>
</organism>
<dbReference type="EMBL" id="VSSQ01067783">
    <property type="protein sequence ID" value="MPN20111.1"/>
    <property type="molecule type" value="Genomic_DNA"/>
</dbReference>
<protein>
    <submittedName>
        <fullName evidence="5">Mini-ribonuclease 3</fullName>
        <ecNumber evidence="5">3.1.26.-</ecNumber>
    </submittedName>
</protein>
<comment type="caution">
    <text evidence="5">The sequence shown here is derived from an EMBL/GenBank/DDBJ whole genome shotgun (WGS) entry which is preliminary data.</text>
</comment>
<keyword evidence="2" id="KW-0255">Endonuclease</keyword>
<proteinExistence type="predicted"/>
<sequence length="114" mass="12700">MGDAVFELYVRSHLAVGGKKVNRLHRGAVDLVSAQAMAAYYKKLEPHLTTTEAEVLHRGRNAKSRKSKSAAVSQYHMSTGFEALVGYLFLSRQESRLEQLFTFLLGEEVEANGE</sequence>
<dbReference type="GO" id="GO:0006396">
    <property type="term" value="P:RNA processing"/>
    <property type="evidence" value="ECO:0007669"/>
    <property type="project" value="InterPro"/>
</dbReference>
<keyword evidence="3 5" id="KW-0378">Hydrolase</keyword>
<reference evidence="5" key="1">
    <citation type="submission" date="2019-08" db="EMBL/GenBank/DDBJ databases">
        <authorList>
            <person name="Kucharzyk K."/>
            <person name="Murdoch R.W."/>
            <person name="Higgins S."/>
            <person name="Loffler F."/>
        </authorList>
    </citation>
    <scope>NUCLEOTIDE SEQUENCE</scope>
</reference>
<dbReference type="PANTHER" id="PTHR34276:SF1">
    <property type="entry name" value="MINI-RIBONUCLEASE 3"/>
    <property type="match status" value="1"/>
</dbReference>
<dbReference type="InterPro" id="IPR000999">
    <property type="entry name" value="RNase_III_dom"/>
</dbReference>
<evidence type="ECO:0000256" key="3">
    <source>
        <dbReference type="ARBA" id="ARBA00022801"/>
    </source>
</evidence>
<dbReference type="InterPro" id="IPR036389">
    <property type="entry name" value="RNase_III_sf"/>
</dbReference>
<evidence type="ECO:0000256" key="2">
    <source>
        <dbReference type="ARBA" id="ARBA00022759"/>
    </source>
</evidence>
<evidence type="ECO:0000313" key="5">
    <source>
        <dbReference type="EMBL" id="MPN20111.1"/>
    </source>
</evidence>
<gene>
    <name evidence="5" type="primary">mrnC_23</name>
    <name evidence="5" type="ORF">SDC9_167488</name>
</gene>
<dbReference type="InterPro" id="IPR008226">
    <property type="entry name" value="Mini3_fam"/>
</dbReference>